<name>A0A2P6NVR9_9EUKA</name>
<evidence type="ECO:0000313" key="2">
    <source>
        <dbReference type="Proteomes" id="UP000241769"/>
    </source>
</evidence>
<accession>A0A2P6NVR9</accession>
<comment type="caution">
    <text evidence="1">The sequence shown here is derived from an EMBL/GenBank/DDBJ whole genome shotgun (WGS) entry which is preliminary data.</text>
</comment>
<protein>
    <submittedName>
        <fullName evidence="1">Uncharacterized protein</fullName>
    </submittedName>
</protein>
<organism evidence="1 2">
    <name type="scientific">Planoprotostelium fungivorum</name>
    <dbReference type="NCBI Taxonomy" id="1890364"/>
    <lineage>
        <taxon>Eukaryota</taxon>
        <taxon>Amoebozoa</taxon>
        <taxon>Evosea</taxon>
        <taxon>Variosea</taxon>
        <taxon>Cavosteliida</taxon>
        <taxon>Cavosteliaceae</taxon>
        <taxon>Planoprotostelium</taxon>
    </lineage>
</organism>
<dbReference type="InParanoid" id="A0A2P6NVR9"/>
<dbReference type="Proteomes" id="UP000241769">
    <property type="component" value="Unassembled WGS sequence"/>
</dbReference>
<reference evidence="1 2" key="1">
    <citation type="journal article" date="2018" name="Genome Biol. Evol.">
        <title>Multiple Roots of Fruiting Body Formation in Amoebozoa.</title>
        <authorList>
            <person name="Hillmann F."/>
            <person name="Forbes G."/>
            <person name="Novohradska S."/>
            <person name="Ferling I."/>
            <person name="Riege K."/>
            <person name="Groth M."/>
            <person name="Westermann M."/>
            <person name="Marz M."/>
            <person name="Spaller T."/>
            <person name="Winckler T."/>
            <person name="Schaap P."/>
            <person name="Glockner G."/>
        </authorList>
    </citation>
    <scope>NUCLEOTIDE SEQUENCE [LARGE SCALE GENOMIC DNA]</scope>
    <source>
        <strain evidence="1 2">Jena</strain>
    </source>
</reference>
<sequence>MLLRIYETEETLKKLALGYNTCPFACNITNPNARLGAFDPGDWNSEDRNSPDAPLSRDHFTFLHSISQKKEGRYLADLKHIYTLSMHSDGLVTTLKIVTPLNQSPERRRDASVTKWSLFDYPSLTMKT</sequence>
<gene>
    <name evidence="1" type="ORF">PROFUN_04156</name>
</gene>
<dbReference type="AlphaFoldDB" id="A0A2P6NVR9"/>
<dbReference type="EMBL" id="MDYQ01000014">
    <property type="protein sequence ID" value="PRP88065.1"/>
    <property type="molecule type" value="Genomic_DNA"/>
</dbReference>
<proteinExistence type="predicted"/>
<evidence type="ECO:0000313" key="1">
    <source>
        <dbReference type="EMBL" id="PRP88065.1"/>
    </source>
</evidence>
<keyword evidence="2" id="KW-1185">Reference proteome</keyword>